<dbReference type="InterPro" id="IPR009100">
    <property type="entry name" value="AcylCoA_DH/oxidase_NM_dom_sf"/>
</dbReference>
<comment type="cofactor">
    <cofactor evidence="1">
        <name>FAD</name>
        <dbReference type="ChEBI" id="CHEBI:57692"/>
    </cofactor>
</comment>
<gene>
    <name evidence="8" type="ORF">ABIA69_000073</name>
</gene>
<feature type="domain" description="Acyl-CoA dehydrogenase/oxidase C-terminal" evidence="6">
    <location>
        <begin position="203"/>
        <end position="310"/>
    </location>
</feature>
<keyword evidence="3" id="KW-0285">Flavoprotein</keyword>
<dbReference type="InterPro" id="IPR013786">
    <property type="entry name" value="AcylCoA_DH/ox_N"/>
</dbReference>
<evidence type="ECO:0000313" key="8">
    <source>
        <dbReference type="EMBL" id="MET4558930.1"/>
    </source>
</evidence>
<evidence type="ECO:0000256" key="5">
    <source>
        <dbReference type="ARBA" id="ARBA00023002"/>
    </source>
</evidence>
<dbReference type="RefSeq" id="WP_354470656.1">
    <property type="nucleotide sequence ID" value="NZ_JBEPSB010000001.1"/>
</dbReference>
<reference evidence="8 9" key="1">
    <citation type="submission" date="2024-06" db="EMBL/GenBank/DDBJ databases">
        <title>Sorghum-associated microbial communities from plants grown in Nebraska, USA.</title>
        <authorList>
            <person name="Schachtman D."/>
        </authorList>
    </citation>
    <scope>NUCLEOTIDE SEQUENCE [LARGE SCALE GENOMIC DNA]</scope>
    <source>
        <strain evidence="8 9">736</strain>
    </source>
</reference>
<name>A0ABV2PDA7_9BACI</name>
<dbReference type="Pfam" id="PF02771">
    <property type="entry name" value="Acyl-CoA_dh_N"/>
    <property type="match status" value="1"/>
</dbReference>
<keyword evidence="5 8" id="KW-0560">Oxidoreductase</keyword>
<dbReference type="InterPro" id="IPR009075">
    <property type="entry name" value="AcylCo_DH/oxidase_C"/>
</dbReference>
<evidence type="ECO:0000259" key="7">
    <source>
        <dbReference type="Pfam" id="PF02771"/>
    </source>
</evidence>
<dbReference type="Proteomes" id="UP001549363">
    <property type="component" value="Unassembled WGS sequence"/>
</dbReference>
<dbReference type="GO" id="GO:0070991">
    <property type="term" value="F:medium-chain fatty acyl-CoA dehydrogenase activity"/>
    <property type="evidence" value="ECO:0007669"/>
    <property type="project" value="UniProtKB-EC"/>
</dbReference>
<evidence type="ECO:0000256" key="3">
    <source>
        <dbReference type="ARBA" id="ARBA00022630"/>
    </source>
</evidence>
<dbReference type="PANTHER" id="PTHR43884:SF20">
    <property type="entry name" value="ACYL-COA DEHYDROGENASE FADE28"/>
    <property type="match status" value="1"/>
</dbReference>
<dbReference type="Gene3D" id="1.20.140.10">
    <property type="entry name" value="Butyryl-CoA Dehydrogenase, subunit A, domain 3"/>
    <property type="match status" value="1"/>
</dbReference>
<dbReference type="SUPFAM" id="SSF56645">
    <property type="entry name" value="Acyl-CoA dehydrogenase NM domain-like"/>
    <property type="match status" value="1"/>
</dbReference>
<comment type="caution">
    <text evidence="8">The sequence shown here is derived from an EMBL/GenBank/DDBJ whole genome shotgun (WGS) entry which is preliminary data.</text>
</comment>
<evidence type="ECO:0000259" key="6">
    <source>
        <dbReference type="Pfam" id="PF00441"/>
    </source>
</evidence>
<dbReference type="InterPro" id="IPR036250">
    <property type="entry name" value="AcylCo_DH-like_C"/>
</dbReference>
<protein>
    <submittedName>
        <fullName evidence="8">Acyl-CoA dehydrogenase</fullName>
        <ecNumber evidence="8">1.3.8.7</ecNumber>
    </submittedName>
</protein>
<accession>A0ABV2PDA7</accession>
<evidence type="ECO:0000256" key="2">
    <source>
        <dbReference type="ARBA" id="ARBA00009347"/>
    </source>
</evidence>
<dbReference type="InterPro" id="IPR037069">
    <property type="entry name" value="AcylCoA_DH/ox_N_sf"/>
</dbReference>
<proteinExistence type="inferred from homology"/>
<keyword evidence="4" id="KW-0274">FAD</keyword>
<feature type="domain" description="Acyl-CoA dehydrogenase/oxidase N-terminal" evidence="7">
    <location>
        <begin position="4"/>
        <end position="101"/>
    </location>
</feature>
<organism evidence="8 9">
    <name type="scientific">Lysinibacillus parviboronicapiens</name>
    <dbReference type="NCBI Taxonomy" id="436516"/>
    <lineage>
        <taxon>Bacteria</taxon>
        <taxon>Bacillati</taxon>
        <taxon>Bacillota</taxon>
        <taxon>Bacilli</taxon>
        <taxon>Bacillales</taxon>
        <taxon>Bacillaceae</taxon>
        <taxon>Lysinibacillus</taxon>
    </lineage>
</organism>
<evidence type="ECO:0000256" key="1">
    <source>
        <dbReference type="ARBA" id="ARBA00001974"/>
    </source>
</evidence>
<evidence type="ECO:0000256" key="4">
    <source>
        <dbReference type="ARBA" id="ARBA00022827"/>
    </source>
</evidence>
<evidence type="ECO:0000313" key="9">
    <source>
        <dbReference type="Proteomes" id="UP001549363"/>
    </source>
</evidence>
<dbReference type="Pfam" id="PF00441">
    <property type="entry name" value="Acyl-CoA_dh_1"/>
    <property type="match status" value="1"/>
</dbReference>
<sequence>MSDMKDMIVDVVERMLKENVDKDLVDTVEQGRWAPEVWNMFKENEITAVAITEDNGGAGGDLEDLLNIVRLTGKYAAPIPFTETTLANYLLELTNLQVKDDLATYMLSADQAYTLVNGKLTGEASQIPWARHSKYLVTLAESVEGIHLVEVDLKQAEITPGTNLASEPRDTVKFNNLDISQVSVVLSPDHIRTMKTLETAFQLARMTGAIDKINDLTVQYTKEREQFGRPIHRFQLVQQHIVQLAGETVVALAAFNNVTDALLAHCQNNETAYARIRFEEIIQTVATTSHQVHAAIGTTHEHSLHQYTRRLWSWRDEGTNISYWTDFVATQLLENSGDSLWAYLTETKIPTTIEGVIFNG</sequence>
<comment type="similarity">
    <text evidence="2">Belongs to the acyl-CoA dehydrogenase family.</text>
</comment>
<dbReference type="PANTHER" id="PTHR43884">
    <property type="entry name" value="ACYL-COA DEHYDROGENASE"/>
    <property type="match status" value="1"/>
</dbReference>
<dbReference type="Gene3D" id="1.10.540.10">
    <property type="entry name" value="Acyl-CoA dehydrogenase/oxidase, N-terminal domain"/>
    <property type="match status" value="1"/>
</dbReference>
<dbReference type="EMBL" id="JBEPSB010000001">
    <property type="protein sequence ID" value="MET4558930.1"/>
    <property type="molecule type" value="Genomic_DNA"/>
</dbReference>
<dbReference type="SUPFAM" id="SSF47203">
    <property type="entry name" value="Acyl-CoA dehydrogenase C-terminal domain-like"/>
    <property type="match status" value="1"/>
</dbReference>
<dbReference type="EC" id="1.3.8.7" evidence="8"/>
<keyword evidence="9" id="KW-1185">Reference proteome</keyword>